<dbReference type="InterPro" id="IPR001173">
    <property type="entry name" value="Glyco_trans_2-like"/>
</dbReference>
<dbReference type="GO" id="GO:0016740">
    <property type="term" value="F:transferase activity"/>
    <property type="evidence" value="ECO:0007669"/>
    <property type="project" value="UniProtKB-KW"/>
</dbReference>
<keyword evidence="2" id="KW-0808">Transferase</keyword>
<evidence type="ECO:0000313" key="2">
    <source>
        <dbReference type="EMBL" id="OYQ34668.1"/>
    </source>
</evidence>
<dbReference type="RefSeq" id="WP_094415732.1">
    <property type="nucleotide sequence ID" value="NZ_NOXV01000292.1"/>
</dbReference>
<gene>
    <name evidence="2" type="ORF">CHU92_11585</name>
</gene>
<dbReference type="SUPFAM" id="SSF53448">
    <property type="entry name" value="Nucleotide-diphospho-sugar transferases"/>
    <property type="match status" value="1"/>
</dbReference>
<feature type="domain" description="Glycosyltransferase 2-like" evidence="1">
    <location>
        <begin position="8"/>
        <end position="130"/>
    </location>
</feature>
<dbReference type="CDD" id="cd04186">
    <property type="entry name" value="GT_2_like_c"/>
    <property type="match status" value="1"/>
</dbReference>
<accession>A0A255YZP0</accession>
<proteinExistence type="predicted"/>
<sequence>MGKDFDVSVIIINYNSSGYTVECVKSVLEKTSSTISAEIIIVDNNSRPEDYSALELRLAKQDNIRLVRSRINIGFGAGNMLGAQFAQGQYLLFLNNDTLLMNDCLSIHIDFHKNHPEAGVTSAQNFNEQGKAVPSFDHNKGIRKLIFGRSFLEKYYPATHPKRKSIPTDTIRTDFINGAFMFFKSRHFGLVGGFDTNIFLYFEEMDISHRLLRNGLKTYLLPQSQIVHFQGASSVKSVAMNREGLISYLYVIKKNYPYLKFLFIKYYLLFTFFLKPKKWDTIGTVLRSVNLDESLKQKQVFTN</sequence>
<name>A0A255YZP0_9FLAO</name>
<dbReference type="PANTHER" id="PTHR43179:SF7">
    <property type="entry name" value="RHAMNOSYLTRANSFERASE WBBL"/>
    <property type="match status" value="1"/>
</dbReference>
<dbReference type="Proteomes" id="UP000216605">
    <property type="component" value="Unassembled WGS sequence"/>
</dbReference>
<dbReference type="PANTHER" id="PTHR43179">
    <property type="entry name" value="RHAMNOSYLTRANSFERASE WBBL"/>
    <property type="match status" value="1"/>
</dbReference>
<dbReference type="Pfam" id="PF00535">
    <property type="entry name" value="Glycos_transf_2"/>
    <property type="match status" value="1"/>
</dbReference>
<dbReference type="Gene3D" id="3.90.550.10">
    <property type="entry name" value="Spore Coat Polysaccharide Biosynthesis Protein SpsA, Chain A"/>
    <property type="match status" value="1"/>
</dbReference>
<organism evidence="2 3">
    <name type="scientific">Flavobacterium cyanobacteriorum</name>
    <dbReference type="NCBI Taxonomy" id="2022802"/>
    <lineage>
        <taxon>Bacteria</taxon>
        <taxon>Pseudomonadati</taxon>
        <taxon>Bacteroidota</taxon>
        <taxon>Flavobacteriia</taxon>
        <taxon>Flavobacteriales</taxon>
        <taxon>Flavobacteriaceae</taxon>
        <taxon>Flavobacterium</taxon>
    </lineage>
</organism>
<keyword evidence="3" id="KW-1185">Reference proteome</keyword>
<evidence type="ECO:0000313" key="3">
    <source>
        <dbReference type="Proteomes" id="UP000216605"/>
    </source>
</evidence>
<dbReference type="InterPro" id="IPR029044">
    <property type="entry name" value="Nucleotide-diphossugar_trans"/>
</dbReference>
<protein>
    <submittedName>
        <fullName evidence="2">Glycosyl transferase</fullName>
    </submittedName>
</protein>
<dbReference type="AlphaFoldDB" id="A0A255YZP0"/>
<dbReference type="EMBL" id="NOXV01000292">
    <property type="protein sequence ID" value="OYQ34668.1"/>
    <property type="molecule type" value="Genomic_DNA"/>
</dbReference>
<evidence type="ECO:0000259" key="1">
    <source>
        <dbReference type="Pfam" id="PF00535"/>
    </source>
</evidence>
<comment type="caution">
    <text evidence="2">The sequence shown here is derived from an EMBL/GenBank/DDBJ whole genome shotgun (WGS) entry which is preliminary data.</text>
</comment>
<reference evidence="2 3" key="1">
    <citation type="submission" date="2017-07" db="EMBL/GenBank/DDBJ databases">
        <title>Flavobacterium cyanobacteriorum sp. nov., isolated from cyanobacterial aggregates in a eutrophic lake.</title>
        <authorList>
            <person name="Cai H."/>
        </authorList>
    </citation>
    <scope>NUCLEOTIDE SEQUENCE [LARGE SCALE GENOMIC DNA]</scope>
    <source>
        <strain evidence="2 3">TH021</strain>
    </source>
</reference>
<dbReference type="OrthoDB" id="9771846at2"/>